<dbReference type="PANTHER" id="PTHR34835">
    <property type="entry name" value="OS07G0283600 PROTEIN-RELATED"/>
    <property type="match status" value="1"/>
</dbReference>
<reference evidence="1 2" key="1">
    <citation type="journal article" date="2023" name="Plants (Basel)">
        <title>Bridging the Gap: Combining Genomics and Transcriptomics Approaches to Understand Stylosanthes scabra, an Orphan Legume from the Brazilian Caatinga.</title>
        <authorList>
            <person name="Ferreira-Neto J.R.C."/>
            <person name="da Silva M.D."/>
            <person name="Binneck E."/>
            <person name="de Melo N.F."/>
            <person name="da Silva R.H."/>
            <person name="de Melo A.L.T.M."/>
            <person name="Pandolfi V."/>
            <person name="Bustamante F.O."/>
            <person name="Brasileiro-Vidal A.C."/>
            <person name="Benko-Iseppon A.M."/>
        </authorList>
    </citation>
    <scope>NUCLEOTIDE SEQUENCE [LARGE SCALE GENOMIC DNA]</scope>
    <source>
        <tissue evidence="1">Leaves</tissue>
    </source>
</reference>
<organism evidence="1 2">
    <name type="scientific">Stylosanthes scabra</name>
    <dbReference type="NCBI Taxonomy" id="79078"/>
    <lineage>
        <taxon>Eukaryota</taxon>
        <taxon>Viridiplantae</taxon>
        <taxon>Streptophyta</taxon>
        <taxon>Embryophyta</taxon>
        <taxon>Tracheophyta</taxon>
        <taxon>Spermatophyta</taxon>
        <taxon>Magnoliopsida</taxon>
        <taxon>eudicotyledons</taxon>
        <taxon>Gunneridae</taxon>
        <taxon>Pentapetalae</taxon>
        <taxon>rosids</taxon>
        <taxon>fabids</taxon>
        <taxon>Fabales</taxon>
        <taxon>Fabaceae</taxon>
        <taxon>Papilionoideae</taxon>
        <taxon>50 kb inversion clade</taxon>
        <taxon>dalbergioids sensu lato</taxon>
        <taxon>Dalbergieae</taxon>
        <taxon>Pterocarpus clade</taxon>
        <taxon>Stylosanthes</taxon>
    </lineage>
</organism>
<dbReference type="Proteomes" id="UP001341840">
    <property type="component" value="Unassembled WGS sequence"/>
</dbReference>
<proteinExistence type="predicted"/>
<comment type="caution">
    <text evidence="1">The sequence shown here is derived from an EMBL/GenBank/DDBJ whole genome shotgun (WGS) entry which is preliminary data.</text>
</comment>
<evidence type="ECO:0000313" key="2">
    <source>
        <dbReference type="Proteomes" id="UP001341840"/>
    </source>
</evidence>
<name>A0ABU6WZT8_9FABA</name>
<sequence>MLKKEVPPEQYEAADKYRKKSGRFERYGDQIQLDTEEGITNFKRAFILYVQKAVLCPNNSKPLSPKTLPTILDVTNPRAMNWGRHVYSFLLNGITEMKKKNLKSADGCVFVLLIIYFQETHFGVDFEEPDAQPPWLVYWKDSMLKQRIKYEFEDPAGLAHQARSRTPTRPQKIIKTKIKIPPTKKEIMKSTLVKSLQIEGPPLQKKILGKRK</sequence>
<keyword evidence="2" id="KW-1185">Reference proteome</keyword>
<evidence type="ECO:0000313" key="1">
    <source>
        <dbReference type="EMBL" id="MED6190243.1"/>
    </source>
</evidence>
<evidence type="ECO:0008006" key="3">
    <source>
        <dbReference type="Google" id="ProtNLM"/>
    </source>
</evidence>
<protein>
    <recommendedName>
        <fullName evidence="3">DUF1985 domain-containing protein</fullName>
    </recommendedName>
</protein>
<gene>
    <name evidence="1" type="ORF">PIB30_104022</name>
</gene>
<accession>A0ABU6WZT8</accession>
<dbReference type="EMBL" id="JASCZI010184743">
    <property type="protein sequence ID" value="MED6190243.1"/>
    <property type="molecule type" value="Genomic_DNA"/>
</dbReference>